<keyword evidence="2" id="KW-1185">Reference proteome</keyword>
<protein>
    <recommendedName>
        <fullName evidence="3">Cytidine deaminase</fullName>
    </recommendedName>
</protein>
<name>A0A6V8KU11_9ACTN</name>
<evidence type="ECO:0000313" key="2">
    <source>
        <dbReference type="Proteomes" id="UP000482800"/>
    </source>
</evidence>
<sequence>MPEPTASGASSAAPVGAAADLDAEDAKLVVLARGARARIGAVEGAAVRDQDGRTYAAATVALPSLTVTALQLAVASAAAAGAKRLEAAAVVTEASTLDGAGYAAVRDLSGDAPVHVAGPDGKLIGTVVA</sequence>
<dbReference type="SUPFAM" id="SSF53927">
    <property type="entry name" value="Cytidine deaminase-like"/>
    <property type="match status" value="1"/>
</dbReference>
<dbReference type="Proteomes" id="UP000482800">
    <property type="component" value="Unassembled WGS sequence"/>
</dbReference>
<dbReference type="RefSeq" id="WP_173070292.1">
    <property type="nucleotide sequence ID" value="NZ_BAABGO010000025.1"/>
</dbReference>
<organism evidence="1 2">
    <name type="scientific">Phytohabitans houttuyneae</name>
    <dbReference type="NCBI Taxonomy" id="1076126"/>
    <lineage>
        <taxon>Bacteria</taxon>
        <taxon>Bacillati</taxon>
        <taxon>Actinomycetota</taxon>
        <taxon>Actinomycetes</taxon>
        <taxon>Micromonosporales</taxon>
        <taxon>Micromonosporaceae</taxon>
    </lineage>
</organism>
<reference evidence="1 2" key="2">
    <citation type="submission" date="2020-03" db="EMBL/GenBank/DDBJ databases">
        <authorList>
            <person name="Ichikawa N."/>
            <person name="Kimura A."/>
            <person name="Kitahashi Y."/>
            <person name="Uohara A."/>
        </authorList>
    </citation>
    <scope>NUCLEOTIDE SEQUENCE [LARGE SCALE GENOMIC DNA]</scope>
    <source>
        <strain evidence="1 2">NBRC 108639</strain>
    </source>
</reference>
<dbReference type="InterPro" id="IPR016193">
    <property type="entry name" value="Cytidine_deaminase-like"/>
</dbReference>
<evidence type="ECO:0000313" key="1">
    <source>
        <dbReference type="EMBL" id="GFJ85307.1"/>
    </source>
</evidence>
<accession>A0A6V8KU11</accession>
<proteinExistence type="predicted"/>
<evidence type="ECO:0008006" key="3">
    <source>
        <dbReference type="Google" id="ProtNLM"/>
    </source>
</evidence>
<dbReference type="Gene3D" id="3.40.140.10">
    <property type="entry name" value="Cytidine Deaminase, domain 2"/>
    <property type="match status" value="1"/>
</dbReference>
<gene>
    <name evidence="1" type="ORF">Phou_094870</name>
</gene>
<dbReference type="GO" id="GO:0003824">
    <property type="term" value="F:catalytic activity"/>
    <property type="evidence" value="ECO:0007669"/>
    <property type="project" value="InterPro"/>
</dbReference>
<reference evidence="1 2" key="1">
    <citation type="submission" date="2020-03" db="EMBL/GenBank/DDBJ databases">
        <title>Whole genome shotgun sequence of Phytohabitans houttuyneae NBRC 108639.</title>
        <authorList>
            <person name="Komaki H."/>
            <person name="Tamura T."/>
        </authorList>
    </citation>
    <scope>NUCLEOTIDE SEQUENCE [LARGE SCALE GENOMIC DNA]</scope>
    <source>
        <strain evidence="1 2">NBRC 108639</strain>
    </source>
</reference>
<dbReference type="EMBL" id="BLPF01000004">
    <property type="protein sequence ID" value="GFJ85307.1"/>
    <property type="molecule type" value="Genomic_DNA"/>
</dbReference>
<dbReference type="AlphaFoldDB" id="A0A6V8KU11"/>
<comment type="caution">
    <text evidence="1">The sequence shown here is derived from an EMBL/GenBank/DDBJ whole genome shotgun (WGS) entry which is preliminary data.</text>
</comment>